<dbReference type="GO" id="GO:0009295">
    <property type="term" value="C:nucleoid"/>
    <property type="evidence" value="ECO:0007669"/>
    <property type="project" value="TreeGrafter"/>
</dbReference>
<reference evidence="3" key="1">
    <citation type="submission" date="2016-08" db="EMBL/GenBank/DDBJ databases">
        <title>Complete genome of Cloacibacillus porcorum.</title>
        <authorList>
            <person name="Looft T."/>
            <person name="Bayles D.O."/>
            <person name="Alt D.P."/>
        </authorList>
    </citation>
    <scope>NUCLEOTIDE SEQUENCE [LARGE SCALE GENOMIC DNA]</scope>
    <source>
        <strain evidence="3">CL-84</strain>
    </source>
</reference>
<dbReference type="InterPro" id="IPR000424">
    <property type="entry name" value="Primosome_PriB/ssb"/>
</dbReference>
<dbReference type="Gene3D" id="2.40.50.140">
    <property type="entry name" value="Nucleic acid-binding proteins"/>
    <property type="match status" value="1"/>
</dbReference>
<dbReference type="Proteomes" id="UP000093044">
    <property type="component" value="Chromosome"/>
</dbReference>
<dbReference type="PROSITE" id="PS50935">
    <property type="entry name" value="SSB"/>
    <property type="match status" value="1"/>
</dbReference>
<dbReference type="GO" id="GO:0003697">
    <property type="term" value="F:single-stranded DNA binding"/>
    <property type="evidence" value="ECO:0007669"/>
    <property type="project" value="UniProtKB-UniRule"/>
</dbReference>
<dbReference type="OrthoDB" id="9809878at2"/>
<dbReference type="PIRSF" id="PIRSF002070">
    <property type="entry name" value="SSB"/>
    <property type="match status" value="1"/>
</dbReference>
<dbReference type="GO" id="GO:0006260">
    <property type="term" value="P:DNA replication"/>
    <property type="evidence" value="ECO:0007669"/>
    <property type="project" value="InterPro"/>
</dbReference>
<dbReference type="PANTHER" id="PTHR10302:SF27">
    <property type="entry name" value="SINGLE-STRANDED DNA-BINDING PROTEIN"/>
    <property type="match status" value="1"/>
</dbReference>
<comment type="caution">
    <text evidence="1">Lacks conserved residue(s) required for the propagation of feature annotation.</text>
</comment>
<dbReference type="EMBL" id="CP016757">
    <property type="protein sequence ID" value="ANZ45871.1"/>
    <property type="molecule type" value="Genomic_DNA"/>
</dbReference>
<dbReference type="InterPro" id="IPR012340">
    <property type="entry name" value="NA-bd_OB-fold"/>
</dbReference>
<accession>A0A1B2I7C1</accession>
<name>A0A1B2I7C1_9BACT</name>
<comment type="subunit">
    <text evidence="1">Homotetramer.</text>
</comment>
<evidence type="ECO:0000313" key="3">
    <source>
        <dbReference type="EMBL" id="ANZ45871.1"/>
    </source>
</evidence>
<dbReference type="AlphaFoldDB" id="A0A1B2I7C1"/>
<evidence type="ECO:0000256" key="2">
    <source>
        <dbReference type="SAM" id="MobiDB-lite"/>
    </source>
</evidence>
<dbReference type="InterPro" id="IPR011344">
    <property type="entry name" value="ssDNA-bd"/>
</dbReference>
<protein>
    <recommendedName>
        <fullName evidence="1">Single-stranded DNA-binding protein</fullName>
        <shortName evidence="1">SSB</shortName>
    </recommendedName>
</protein>
<evidence type="ECO:0000256" key="1">
    <source>
        <dbReference type="HAMAP-Rule" id="MF_00984"/>
    </source>
</evidence>
<dbReference type="NCBIfam" id="TIGR00621">
    <property type="entry name" value="ssb"/>
    <property type="match status" value="1"/>
</dbReference>
<organism evidence="3 4">
    <name type="scientific">Cloacibacillus porcorum</name>
    <dbReference type="NCBI Taxonomy" id="1197717"/>
    <lineage>
        <taxon>Bacteria</taxon>
        <taxon>Thermotogati</taxon>
        <taxon>Synergistota</taxon>
        <taxon>Synergistia</taxon>
        <taxon>Synergistales</taxon>
        <taxon>Synergistaceae</taxon>
        <taxon>Cloacibacillus</taxon>
    </lineage>
</organism>
<proteinExistence type="inferred from homology"/>
<dbReference type="Pfam" id="PF00436">
    <property type="entry name" value="SSB"/>
    <property type="match status" value="1"/>
</dbReference>
<dbReference type="RefSeq" id="WP_066746981.1">
    <property type="nucleotide sequence ID" value="NZ_CALCLR010000069.1"/>
</dbReference>
<keyword evidence="1 3" id="KW-0238">DNA-binding</keyword>
<dbReference type="GeneID" id="83058705"/>
<dbReference type="PANTHER" id="PTHR10302">
    <property type="entry name" value="SINGLE-STRANDED DNA-BINDING PROTEIN"/>
    <property type="match status" value="1"/>
</dbReference>
<dbReference type="HAMAP" id="MF_00984">
    <property type="entry name" value="SSB"/>
    <property type="match status" value="1"/>
</dbReference>
<gene>
    <name evidence="3" type="ORF">BED41_12710</name>
</gene>
<dbReference type="SUPFAM" id="SSF50249">
    <property type="entry name" value="Nucleic acid-binding proteins"/>
    <property type="match status" value="1"/>
</dbReference>
<dbReference type="CDD" id="cd04496">
    <property type="entry name" value="SSB_OBF"/>
    <property type="match status" value="1"/>
</dbReference>
<dbReference type="STRING" id="1197717.BED41_12710"/>
<feature type="region of interest" description="Disordered" evidence="2">
    <location>
        <begin position="114"/>
        <end position="185"/>
    </location>
</feature>
<keyword evidence="4" id="KW-1185">Reference proteome</keyword>
<evidence type="ECO:0000313" key="4">
    <source>
        <dbReference type="Proteomes" id="UP000093044"/>
    </source>
</evidence>
<dbReference type="KEGG" id="cpor:BED41_12710"/>
<sequence>MSRGYNRTVLMGNLARDPDVRFTPNKQKVARITVAIGRQWKNKATGELQSHTDFIPVVAWGASADICERYLKKGRPVLVEGRITVRDFDDIKTGQHRWVTEVVAENIVLLSSGRREDEGSGGYQQQSYGGGQQSGYGRAPQPQSDAMAAPDMGSLRGEAGFEDDFPLDFSELGGPDSSGDVEIPF</sequence>